<dbReference type="Gene3D" id="3.40.50.300">
    <property type="entry name" value="P-loop containing nucleotide triphosphate hydrolases"/>
    <property type="match status" value="2"/>
</dbReference>
<dbReference type="SUPFAM" id="SSF52540">
    <property type="entry name" value="P-loop containing nucleoside triphosphate hydrolases"/>
    <property type="match status" value="2"/>
</dbReference>
<dbReference type="InterPro" id="IPR014001">
    <property type="entry name" value="Helicase_ATP-bd"/>
</dbReference>
<dbReference type="GO" id="GO:0016787">
    <property type="term" value="F:hydrolase activity"/>
    <property type="evidence" value="ECO:0007669"/>
    <property type="project" value="UniProtKB-KW"/>
</dbReference>
<dbReference type="SMART" id="SM00487">
    <property type="entry name" value="DEXDc"/>
    <property type="match status" value="1"/>
</dbReference>
<dbReference type="OrthoDB" id="9814088at2"/>
<dbReference type="SMART" id="SM00490">
    <property type="entry name" value="HELICc"/>
    <property type="match status" value="1"/>
</dbReference>
<dbReference type="InterPro" id="IPR049730">
    <property type="entry name" value="SNF2/RAD54-like_C"/>
</dbReference>
<gene>
    <name evidence="4" type="ORF">DFP89_11815</name>
</gene>
<keyword evidence="1" id="KW-0378">Hydrolase</keyword>
<dbReference type="CDD" id="cd18793">
    <property type="entry name" value="SF2_C_SNF"/>
    <property type="match status" value="1"/>
</dbReference>
<dbReference type="GO" id="GO:0004386">
    <property type="term" value="F:helicase activity"/>
    <property type="evidence" value="ECO:0007669"/>
    <property type="project" value="UniProtKB-KW"/>
</dbReference>
<dbReference type="Pfam" id="PF00271">
    <property type="entry name" value="Helicase_C"/>
    <property type="match status" value="1"/>
</dbReference>
<dbReference type="InterPro" id="IPR027417">
    <property type="entry name" value="P-loop_NTPase"/>
</dbReference>
<feature type="domain" description="Helicase C-terminal" evidence="3">
    <location>
        <begin position="673"/>
        <end position="758"/>
    </location>
</feature>
<proteinExistence type="predicted"/>
<dbReference type="InterPro" id="IPR001650">
    <property type="entry name" value="Helicase_C-like"/>
</dbReference>
<name>A0A368YMF0_9RHOB</name>
<accession>A0A368YMF0</accession>
<comment type="caution">
    <text evidence="4">The sequence shown here is derived from an EMBL/GenBank/DDBJ whole genome shotgun (WGS) entry which is preliminary data.</text>
</comment>
<evidence type="ECO:0000256" key="1">
    <source>
        <dbReference type="ARBA" id="ARBA00022801"/>
    </source>
</evidence>
<feature type="domain" description="Helicase ATP-binding" evidence="2">
    <location>
        <begin position="23"/>
        <end position="334"/>
    </location>
</feature>
<dbReference type="EMBL" id="QPJL01000018">
    <property type="protein sequence ID" value="RCW80698.1"/>
    <property type="molecule type" value="Genomic_DNA"/>
</dbReference>
<keyword evidence="5" id="KW-1185">Reference proteome</keyword>
<dbReference type="AlphaFoldDB" id="A0A368YMF0"/>
<evidence type="ECO:0000313" key="4">
    <source>
        <dbReference type="EMBL" id="RCW80698.1"/>
    </source>
</evidence>
<reference evidence="4 5" key="1">
    <citation type="submission" date="2018-07" db="EMBL/GenBank/DDBJ databases">
        <title>Genomic Encyclopedia of Type Strains, Phase III (KMG-III): the genomes of soil and plant-associated and newly described type strains.</title>
        <authorList>
            <person name="Whitman W."/>
        </authorList>
    </citation>
    <scope>NUCLEOTIDE SEQUENCE [LARGE SCALE GENOMIC DNA]</scope>
    <source>
        <strain evidence="4 5">CECT 8525</strain>
    </source>
</reference>
<dbReference type="Gene3D" id="3.40.50.10810">
    <property type="entry name" value="Tandem AAA-ATPase domain"/>
    <property type="match status" value="1"/>
</dbReference>
<evidence type="ECO:0000313" key="5">
    <source>
        <dbReference type="Proteomes" id="UP000253345"/>
    </source>
</evidence>
<keyword evidence="4" id="KW-0547">Nucleotide-binding</keyword>
<evidence type="ECO:0000259" key="2">
    <source>
        <dbReference type="SMART" id="SM00487"/>
    </source>
</evidence>
<organism evidence="4 5">
    <name type="scientific">Paracoccus lutimaris</name>
    <dbReference type="NCBI Taxonomy" id="1490030"/>
    <lineage>
        <taxon>Bacteria</taxon>
        <taxon>Pseudomonadati</taxon>
        <taxon>Pseudomonadota</taxon>
        <taxon>Alphaproteobacteria</taxon>
        <taxon>Rhodobacterales</taxon>
        <taxon>Paracoccaceae</taxon>
        <taxon>Paracoccus</taxon>
    </lineage>
</organism>
<dbReference type="InterPro" id="IPR038718">
    <property type="entry name" value="SNF2-like_sf"/>
</dbReference>
<evidence type="ECO:0000259" key="3">
    <source>
        <dbReference type="SMART" id="SM00490"/>
    </source>
</evidence>
<dbReference type="PANTHER" id="PTHR10799">
    <property type="entry name" value="SNF2/RAD54 HELICASE FAMILY"/>
    <property type="match status" value="1"/>
</dbReference>
<dbReference type="Proteomes" id="UP000253345">
    <property type="component" value="Unassembled WGS sequence"/>
</dbReference>
<keyword evidence="4" id="KW-0347">Helicase</keyword>
<sequence length="853" mass="95265">MMDWSKVAATLESHARAASDPLGEGLLDEGQRATLVELARRIRSGQRAALLADEVGMGKTRIAVALIEAVRRAGGRSAIVLPAGLGAQWQAELRRFDPDDRTLLPLRSYEGFINGFVEENDAEGSDRRKRSHREWLLDRRQQRELPVQGWAAEPILMISHSFATMRFPSRAEGPAGGWRRELLPNVARLVAGRRRNFMRDSFQQGEVGHVYASRRAARSIATTILQHDLPHDLAGDQKWLPSDEYRQKILPLIGYGLGQFDLVVVDEAHKARGTDSSLSRILGPVSWEGPDPFRLGMTATPVELDSQQWIDTLGRISGRDDGEDVAALGELLDWINGYVGTAQRLQIEELNDPLTSGFEASAARFRDGLRPYVLRRDKRHDPEFRAFQDCHGDYRNVRDLAVTPDSRGFTRDWLRRFCAAEALSLLPQDDPHIKRARLSVAQGYGFGMTTDDEAETPADAVEAQGPHSVWLDAFTREPADLYSHPAILAAARLIEDYAAKGEKVLVFGRFVKPMETLTRLLDAREMLRRLRDGQHWPASAVRKESIPAVRAASRDPDLMAPEGGIDEVNLMLAERYREWSSARSTELARLHREIEALAQDDATAALLVRFLQHGEGELHGDIAALLEALDTRRPNPVTPWTGTEMLAMFRALLSELAGEDEDESAETLHRLTAHLADYSGREGNFARMMSGSTAPQTRRLLQAAFNRPASWPMVLLAQSRVGREGLNLHEACRTVVLLHAEWNPGIVEQQIGRVDRKNSRWLRDLRLWQQGGCADDPPRIRIHPVVVSGTYDDHNWQVLKARWLELRAQLHGDVLPHVAGGPAPSPDKQALIDRIQRATPNFAPPGLEGKTGA</sequence>
<protein>
    <submittedName>
        <fullName evidence="4">Helicase-like protein</fullName>
    </submittedName>
</protein>
<keyword evidence="4" id="KW-0067">ATP-binding</keyword>